<dbReference type="AlphaFoldDB" id="A0A3M0L8J8"/>
<dbReference type="EMBL" id="QRBI01000093">
    <property type="protein sequence ID" value="RMC21316.1"/>
    <property type="molecule type" value="Genomic_DNA"/>
</dbReference>
<dbReference type="STRING" id="333673.A0A3M0L8J8"/>
<dbReference type="OrthoDB" id="5873834at2759"/>
<organism evidence="2 3">
    <name type="scientific">Hirundo rustica rustica</name>
    <dbReference type="NCBI Taxonomy" id="333673"/>
    <lineage>
        <taxon>Eukaryota</taxon>
        <taxon>Metazoa</taxon>
        <taxon>Chordata</taxon>
        <taxon>Craniata</taxon>
        <taxon>Vertebrata</taxon>
        <taxon>Euteleostomi</taxon>
        <taxon>Archelosauria</taxon>
        <taxon>Archosauria</taxon>
        <taxon>Dinosauria</taxon>
        <taxon>Saurischia</taxon>
        <taxon>Theropoda</taxon>
        <taxon>Coelurosauria</taxon>
        <taxon>Aves</taxon>
        <taxon>Neognathae</taxon>
        <taxon>Neoaves</taxon>
        <taxon>Telluraves</taxon>
        <taxon>Australaves</taxon>
        <taxon>Passeriformes</taxon>
        <taxon>Sylvioidea</taxon>
        <taxon>Hirundinidae</taxon>
        <taxon>Hirundo</taxon>
    </lineage>
</organism>
<sequence>MASAINVLESETSSTAMGGGHPSRVARSDSGRRRRTGGNQRTAAPDREYLQRPSYCDATFALEQISKPFQDFAKAPLRREYKSSLSETVLILLFGVEVFLPKEGIGGVSKLVQTDMKPIPVARELKLSVAPLALGLASGFQYSWASEEGPESGRLWFFLEIGEIDTKTSRIETSDRVFSIRKQAFFIAVCWSGHLEDICSNGVP</sequence>
<evidence type="ECO:0000313" key="3">
    <source>
        <dbReference type="Proteomes" id="UP000269221"/>
    </source>
</evidence>
<evidence type="ECO:0000256" key="1">
    <source>
        <dbReference type="SAM" id="MobiDB-lite"/>
    </source>
</evidence>
<name>A0A3M0L8J8_HIRRU</name>
<keyword evidence="3" id="KW-1185">Reference proteome</keyword>
<gene>
    <name evidence="2" type="ORF">DUI87_02177</name>
</gene>
<reference evidence="2 3" key="1">
    <citation type="submission" date="2018-07" db="EMBL/GenBank/DDBJ databases">
        <title>A high quality draft genome assembly of the barn swallow (H. rustica rustica).</title>
        <authorList>
            <person name="Formenti G."/>
            <person name="Chiara M."/>
            <person name="Poveda L."/>
            <person name="Francoijs K.-J."/>
            <person name="Bonisoli-Alquati A."/>
            <person name="Canova L."/>
            <person name="Gianfranceschi L."/>
            <person name="Horner D.S."/>
            <person name="Saino N."/>
        </authorList>
    </citation>
    <scope>NUCLEOTIDE SEQUENCE [LARGE SCALE GENOMIC DNA]</scope>
    <source>
        <strain evidence="2">Chelidonia</strain>
        <tissue evidence="2">Blood</tissue>
    </source>
</reference>
<dbReference type="Proteomes" id="UP000269221">
    <property type="component" value="Unassembled WGS sequence"/>
</dbReference>
<proteinExistence type="predicted"/>
<evidence type="ECO:0000313" key="2">
    <source>
        <dbReference type="EMBL" id="RMC21316.1"/>
    </source>
</evidence>
<feature type="region of interest" description="Disordered" evidence="1">
    <location>
        <begin position="1"/>
        <end position="45"/>
    </location>
</feature>
<accession>A0A3M0L8J8</accession>
<comment type="caution">
    <text evidence="2">The sequence shown here is derived from an EMBL/GenBank/DDBJ whole genome shotgun (WGS) entry which is preliminary data.</text>
</comment>
<protein>
    <submittedName>
        <fullName evidence="2">Uncharacterized protein</fullName>
    </submittedName>
</protein>